<dbReference type="InterPro" id="IPR036875">
    <property type="entry name" value="Znf_CCHC_sf"/>
</dbReference>
<dbReference type="SMART" id="SM00343">
    <property type="entry name" value="ZnF_C2HC"/>
    <property type="match status" value="1"/>
</dbReference>
<name>A0A5N6PQZ9_9ASTR</name>
<feature type="compositionally biased region" description="Polar residues" evidence="2">
    <location>
        <begin position="323"/>
        <end position="333"/>
    </location>
</feature>
<dbReference type="InterPro" id="IPR001878">
    <property type="entry name" value="Znf_CCHC"/>
</dbReference>
<reference evidence="4 5" key="1">
    <citation type="submission" date="2019-05" db="EMBL/GenBank/DDBJ databases">
        <title>Mikania micrantha, genome provides insights into the molecular mechanism of rapid growth.</title>
        <authorList>
            <person name="Liu B."/>
        </authorList>
    </citation>
    <scope>NUCLEOTIDE SEQUENCE [LARGE SCALE GENOMIC DNA]</scope>
    <source>
        <strain evidence="4">NLD-2019</strain>
        <tissue evidence="4">Leaf</tissue>
    </source>
</reference>
<dbReference type="GO" id="GO:0003676">
    <property type="term" value="F:nucleic acid binding"/>
    <property type="evidence" value="ECO:0007669"/>
    <property type="project" value="InterPro"/>
</dbReference>
<evidence type="ECO:0000313" key="5">
    <source>
        <dbReference type="Proteomes" id="UP000326396"/>
    </source>
</evidence>
<protein>
    <recommendedName>
        <fullName evidence="3">CCHC-type domain-containing protein</fullName>
    </recommendedName>
</protein>
<evidence type="ECO:0000313" key="4">
    <source>
        <dbReference type="EMBL" id="KAD6796091.1"/>
    </source>
</evidence>
<sequence>MSSENTQTDPAITDAINRAFNERLPDIMETIVHLLNPTSNVPPPPPPPPNYPPPHIPDRPPYGYETHTNNTASGIHVWLARFQKQKPRSFTSAPDPMDACNWIMHIEKIFEVLGVEDQYKVRLAAYKLEDDAQSWWRGIKHAQGGDVYAATLTWNEFKEREDEPMREFMARFTRLASFLGEAAGDQQVEANKIKWAVCEKFRKLIVMNKFSNITEVADAVQTLELAEKIIPTGEKRKIDRDDYNLTSSGNKKIQSNGPNRQTQMQVYQPPNQERNNKNNFHEACKHCGKTHHGTCYRLTGACFQCGQVGHLARDCKNPKPRRNGNNEATNAPPNTGGRVFALTNDEADKAQSNNA</sequence>
<feature type="compositionally biased region" description="Pro residues" evidence="2">
    <location>
        <begin position="40"/>
        <end position="55"/>
    </location>
</feature>
<evidence type="ECO:0000256" key="2">
    <source>
        <dbReference type="SAM" id="MobiDB-lite"/>
    </source>
</evidence>
<dbReference type="SUPFAM" id="SSF57756">
    <property type="entry name" value="Retrovirus zinc finger-like domains"/>
    <property type="match status" value="1"/>
</dbReference>
<feature type="domain" description="CCHC-type" evidence="3">
    <location>
        <begin position="302"/>
        <end position="317"/>
    </location>
</feature>
<dbReference type="PROSITE" id="PS50158">
    <property type="entry name" value="ZF_CCHC"/>
    <property type="match status" value="1"/>
</dbReference>
<dbReference type="GO" id="GO:0008270">
    <property type="term" value="F:zinc ion binding"/>
    <property type="evidence" value="ECO:0007669"/>
    <property type="project" value="UniProtKB-KW"/>
</dbReference>
<dbReference type="Gene3D" id="4.10.60.10">
    <property type="entry name" value="Zinc finger, CCHC-type"/>
    <property type="match status" value="1"/>
</dbReference>
<dbReference type="AlphaFoldDB" id="A0A5N6PQZ9"/>
<accession>A0A5N6PQZ9</accession>
<gene>
    <name evidence="4" type="ORF">E3N88_06987</name>
</gene>
<dbReference type="Pfam" id="PF00098">
    <property type="entry name" value="zf-CCHC"/>
    <property type="match status" value="1"/>
</dbReference>
<keyword evidence="1" id="KW-0479">Metal-binding</keyword>
<dbReference type="PANTHER" id="PTHR34482">
    <property type="entry name" value="DNA DAMAGE-INDUCIBLE PROTEIN 1-LIKE"/>
    <property type="match status" value="1"/>
</dbReference>
<evidence type="ECO:0000256" key="1">
    <source>
        <dbReference type="PROSITE-ProRule" id="PRU00047"/>
    </source>
</evidence>
<keyword evidence="5" id="KW-1185">Reference proteome</keyword>
<feature type="region of interest" description="Disordered" evidence="2">
    <location>
        <begin position="35"/>
        <end position="57"/>
    </location>
</feature>
<proteinExistence type="predicted"/>
<dbReference type="Proteomes" id="UP000326396">
    <property type="component" value="Linkage Group LG11"/>
</dbReference>
<keyword evidence="1" id="KW-0863">Zinc-finger</keyword>
<comment type="caution">
    <text evidence="4">The sequence shown here is derived from an EMBL/GenBank/DDBJ whole genome shotgun (WGS) entry which is preliminary data.</text>
</comment>
<feature type="region of interest" description="Disordered" evidence="2">
    <location>
        <begin position="315"/>
        <end position="355"/>
    </location>
</feature>
<feature type="region of interest" description="Disordered" evidence="2">
    <location>
        <begin position="240"/>
        <end position="263"/>
    </location>
</feature>
<organism evidence="4 5">
    <name type="scientific">Mikania micrantha</name>
    <name type="common">bitter vine</name>
    <dbReference type="NCBI Taxonomy" id="192012"/>
    <lineage>
        <taxon>Eukaryota</taxon>
        <taxon>Viridiplantae</taxon>
        <taxon>Streptophyta</taxon>
        <taxon>Embryophyta</taxon>
        <taxon>Tracheophyta</taxon>
        <taxon>Spermatophyta</taxon>
        <taxon>Magnoliopsida</taxon>
        <taxon>eudicotyledons</taxon>
        <taxon>Gunneridae</taxon>
        <taxon>Pentapetalae</taxon>
        <taxon>asterids</taxon>
        <taxon>campanulids</taxon>
        <taxon>Asterales</taxon>
        <taxon>Asteraceae</taxon>
        <taxon>Asteroideae</taxon>
        <taxon>Heliantheae alliance</taxon>
        <taxon>Eupatorieae</taxon>
        <taxon>Mikania</taxon>
    </lineage>
</organism>
<dbReference type="EMBL" id="SZYD01000003">
    <property type="protein sequence ID" value="KAD6796091.1"/>
    <property type="molecule type" value="Genomic_DNA"/>
</dbReference>
<dbReference type="PANTHER" id="PTHR34482:SF56">
    <property type="entry name" value="RETROTRANSPOSON GAG DOMAIN, ASPARTIC PEPTIDASE DOMAIN PROTEIN-RELATED"/>
    <property type="match status" value="1"/>
</dbReference>
<evidence type="ECO:0000259" key="3">
    <source>
        <dbReference type="PROSITE" id="PS50158"/>
    </source>
</evidence>
<feature type="compositionally biased region" description="Polar residues" evidence="2">
    <location>
        <begin position="244"/>
        <end position="263"/>
    </location>
</feature>
<dbReference type="OrthoDB" id="2272416at2759"/>
<keyword evidence="1" id="KW-0862">Zinc</keyword>